<dbReference type="RefSeq" id="WP_132817674.1">
    <property type="nucleotide sequence ID" value="NZ_SMKI01000083.1"/>
</dbReference>
<dbReference type="Proteomes" id="UP000295345">
    <property type="component" value="Unassembled WGS sequence"/>
</dbReference>
<name>A0A4R4TFF0_9ACTN</name>
<comment type="caution">
    <text evidence="1">The sequence shown here is derived from an EMBL/GenBank/DDBJ whole genome shotgun (WGS) entry which is preliminary data.</text>
</comment>
<dbReference type="EMBL" id="SMKI01000083">
    <property type="protein sequence ID" value="TDC76160.1"/>
    <property type="molecule type" value="Genomic_DNA"/>
</dbReference>
<organism evidence="1 2">
    <name type="scientific">Streptomyces hainanensis</name>
    <dbReference type="NCBI Taxonomy" id="402648"/>
    <lineage>
        <taxon>Bacteria</taxon>
        <taxon>Bacillati</taxon>
        <taxon>Actinomycetota</taxon>
        <taxon>Actinomycetes</taxon>
        <taxon>Kitasatosporales</taxon>
        <taxon>Streptomycetaceae</taxon>
        <taxon>Streptomyces</taxon>
    </lineage>
</organism>
<protein>
    <submittedName>
        <fullName evidence="1">Uncharacterized protein</fullName>
    </submittedName>
</protein>
<evidence type="ECO:0000313" key="1">
    <source>
        <dbReference type="EMBL" id="TDC76160.1"/>
    </source>
</evidence>
<accession>A0A4R4TFF0</accession>
<evidence type="ECO:0000313" key="2">
    <source>
        <dbReference type="Proteomes" id="UP000295345"/>
    </source>
</evidence>
<keyword evidence="2" id="KW-1185">Reference proteome</keyword>
<dbReference type="OrthoDB" id="4218858at2"/>
<reference evidence="1 2" key="1">
    <citation type="submission" date="2019-03" db="EMBL/GenBank/DDBJ databases">
        <title>Draft genome sequences of novel Actinobacteria.</title>
        <authorList>
            <person name="Sahin N."/>
            <person name="Ay H."/>
            <person name="Saygin H."/>
        </authorList>
    </citation>
    <scope>NUCLEOTIDE SEQUENCE [LARGE SCALE GENOMIC DNA]</scope>
    <source>
        <strain evidence="1 2">DSM 41900</strain>
    </source>
</reference>
<sequence>MSAIATLWARESLPIKDGLYLASGESVAAELAPGSARGAVFLDPFDLDALLRADPEWVTEIDVAGTLRLEDGGMLCCGQGSYGSEGFFARIGEDGAPRWGVYFEESNPFHEIAYSAGHATFGSTSGVRITVDIRNPRLP</sequence>
<gene>
    <name evidence="1" type="ORF">E1283_10445</name>
</gene>
<dbReference type="AlphaFoldDB" id="A0A4R4TFF0"/>
<proteinExistence type="predicted"/>